<feature type="domain" description="Peptidase M15A C-terminal" evidence="1">
    <location>
        <begin position="312"/>
        <end position="415"/>
    </location>
</feature>
<accession>A0A2P7SBV6</accession>
<comment type="caution">
    <text evidence="2">The sequence shown here is derived from an EMBL/GenBank/DDBJ whole genome shotgun (WGS) entry which is preliminary data.</text>
</comment>
<dbReference type="InterPro" id="IPR013230">
    <property type="entry name" value="Peptidase_M15A_C"/>
</dbReference>
<dbReference type="OrthoDB" id="5418604at2"/>
<dbReference type="InterPro" id="IPR009045">
    <property type="entry name" value="Zn_M74/Hedgehog-like"/>
</dbReference>
<reference evidence="2 3" key="1">
    <citation type="submission" date="2018-03" db="EMBL/GenBank/DDBJ databases">
        <title>The draft genome of Mesorhizobium soli JCM 19897.</title>
        <authorList>
            <person name="Li L."/>
            <person name="Liu L."/>
            <person name="Liang L."/>
            <person name="Wang T."/>
            <person name="Zhang X."/>
        </authorList>
    </citation>
    <scope>NUCLEOTIDE SEQUENCE [LARGE SCALE GENOMIC DNA]</scope>
    <source>
        <strain evidence="2 3">JCM 19897</strain>
    </source>
</reference>
<evidence type="ECO:0000259" key="1">
    <source>
        <dbReference type="Pfam" id="PF08291"/>
    </source>
</evidence>
<dbReference type="AlphaFoldDB" id="A0A2P7SBV6"/>
<dbReference type="EMBL" id="PXYL01000007">
    <property type="protein sequence ID" value="PSJ59960.1"/>
    <property type="molecule type" value="Genomic_DNA"/>
</dbReference>
<name>A0A2P7SBV6_9HYPH</name>
<dbReference type="SUPFAM" id="SSF55166">
    <property type="entry name" value="Hedgehog/DD-peptidase"/>
    <property type="match status" value="1"/>
</dbReference>
<evidence type="ECO:0000313" key="3">
    <source>
        <dbReference type="Proteomes" id="UP000240653"/>
    </source>
</evidence>
<dbReference type="Gene3D" id="3.30.1380.10">
    <property type="match status" value="1"/>
</dbReference>
<organism evidence="2 3">
    <name type="scientific">Pseudaminobacter soli</name>
    <name type="common">ex Li et al. 2025</name>
    <dbReference type="NCBI Taxonomy" id="1295366"/>
    <lineage>
        <taxon>Bacteria</taxon>
        <taxon>Pseudomonadati</taxon>
        <taxon>Pseudomonadota</taxon>
        <taxon>Alphaproteobacteria</taxon>
        <taxon>Hyphomicrobiales</taxon>
        <taxon>Phyllobacteriaceae</taxon>
        <taxon>Pseudaminobacter</taxon>
    </lineage>
</organism>
<protein>
    <submittedName>
        <fullName evidence="2">Peptidase M15A</fullName>
    </submittedName>
</protein>
<dbReference type="Proteomes" id="UP000240653">
    <property type="component" value="Unassembled WGS sequence"/>
</dbReference>
<sequence>MAVLCSLLLGSCTSTNDPNLDFGAPGFNAQSTAAHPATETAAGVAAPATAETAQTTDVAGTALATVMDDSDQPLPVAVAYLPTARPALSGTGTISLQQAVEAEAAAARLAAAAQQPAEQPAVLAQAPVSAAKPVETQAEAAPAQPVQVASAAEMNNPVYVTAGEPQNAAPESPKKKGFLASLFGASSASSSASPAASSRGAPTTAIAKPLVASAAPGLPAAKPLIEATAAPTPVEPEAPAKPLIQLASAESTAKPASLVASTGSDIGLPGVRQTALFEIRRKSGIDDDSDVDLHEEEDGGPVQVASAAGMARLAPNGLLRQSENVDVACLKPSLVRMLKTIEQHYSGKIVVTSGYRSPSHNRRARGAKNSLHMYCAAADIQIEGVSKWELANYVRTMPGRGGVGTYCHTDSVHVDVGPERDWNWRCRRRK</sequence>
<evidence type="ECO:0000313" key="2">
    <source>
        <dbReference type="EMBL" id="PSJ59960.1"/>
    </source>
</evidence>
<dbReference type="Pfam" id="PF08291">
    <property type="entry name" value="Peptidase_M15_3"/>
    <property type="match status" value="1"/>
</dbReference>
<proteinExistence type="predicted"/>
<keyword evidence="3" id="KW-1185">Reference proteome</keyword>
<gene>
    <name evidence="2" type="ORF">C7I85_15595</name>
</gene>